<dbReference type="InterPro" id="IPR039008">
    <property type="entry name" value="IF_rod_dom"/>
</dbReference>
<evidence type="ECO:0000256" key="1">
    <source>
        <dbReference type="ARBA" id="ARBA00004245"/>
    </source>
</evidence>
<evidence type="ECO:0000256" key="2">
    <source>
        <dbReference type="ARBA" id="ARBA00004489"/>
    </source>
</evidence>
<accession>A0ABD0WP44</accession>
<dbReference type="SMART" id="SM01391">
    <property type="entry name" value="Filament"/>
    <property type="match status" value="1"/>
</dbReference>
<keyword evidence="4 10" id="KW-0403">Intermediate filament</keyword>
<dbReference type="GO" id="GO:0005882">
    <property type="term" value="C:intermediate filament"/>
    <property type="evidence" value="ECO:0007669"/>
    <property type="project" value="UniProtKB-KW"/>
</dbReference>
<evidence type="ECO:0000313" key="14">
    <source>
        <dbReference type="EMBL" id="KAL0965422.1"/>
    </source>
</evidence>
<evidence type="ECO:0000256" key="12">
    <source>
        <dbReference type="SAM" id="MobiDB-lite"/>
    </source>
</evidence>
<feature type="coiled-coil region" evidence="11">
    <location>
        <begin position="248"/>
        <end position="361"/>
    </location>
</feature>
<feature type="domain" description="IF rod" evidence="13">
    <location>
        <begin position="86"/>
        <end position="397"/>
    </location>
</feature>
<gene>
    <name evidence="14" type="ORF">UPYG_G00281100</name>
</gene>
<dbReference type="SUPFAM" id="SSF64593">
    <property type="entry name" value="Intermediate filament protein, coiled coil region"/>
    <property type="match status" value="2"/>
</dbReference>
<dbReference type="GO" id="GO:0030424">
    <property type="term" value="C:axon"/>
    <property type="evidence" value="ECO:0007669"/>
    <property type="project" value="UniProtKB-SubCell"/>
</dbReference>
<dbReference type="InterPro" id="IPR018039">
    <property type="entry name" value="IF_conserved"/>
</dbReference>
<dbReference type="Gene3D" id="1.20.5.170">
    <property type="match status" value="1"/>
</dbReference>
<feature type="coiled-coil region" evidence="11">
    <location>
        <begin position="104"/>
        <end position="159"/>
    </location>
</feature>
<dbReference type="FunFam" id="1.20.5.1160:FF:000001">
    <property type="entry name" value="Keratin type II"/>
    <property type="match status" value="1"/>
</dbReference>
<dbReference type="Gene3D" id="1.20.5.500">
    <property type="entry name" value="Single helix bin"/>
    <property type="match status" value="1"/>
</dbReference>
<keyword evidence="7" id="KW-0206">Cytoskeleton</keyword>
<evidence type="ECO:0000256" key="9">
    <source>
        <dbReference type="ARBA" id="ARBA00046027"/>
    </source>
</evidence>
<keyword evidence="15" id="KW-1185">Reference proteome</keyword>
<feature type="compositionally biased region" description="Polar residues" evidence="12">
    <location>
        <begin position="13"/>
        <end position="30"/>
    </location>
</feature>
<evidence type="ECO:0000256" key="8">
    <source>
        <dbReference type="ARBA" id="ARBA00023273"/>
    </source>
</evidence>
<dbReference type="Pfam" id="PF00038">
    <property type="entry name" value="Filament"/>
    <property type="match status" value="1"/>
</dbReference>
<keyword evidence="3" id="KW-0963">Cytoplasm</keyword>
<evidence type="ECO:0000256" key="5">
    <source>
        <dbReference type="ARBA" id="ARBA00022990"/>
    </source>
</evidence>
<dbReference type="PROSITE" id="PS51842">
    <property type="entry name" value="IF_ROD_2"/>
    <property type="match status" value="1"/>
</dbReference>
<evidence type="ECO:0000256" key="6">
    <source>
        <dbReference type="ARBA" id="ARBA00023054"/>
    </source>
</evidence>
<dbReference type="PROSITE" id="PS00226">
    <property type="entry name" value="IF_ROD_1"/>
    <property type="match status" value="1"/>
</dbReference>
<comment type="subcellular location">
    <subcellularLocation>
        <location evidence="2">Cell projection</location>
        <location evidence="2">Axon</location>
    </subcellularLocation>
    <subcellularLocation>
        <location evidence="1">Cytoplasm</location>
        <location evidence="1">Cytoskeleton</location>
    </subcellularLocation>
</comment>
<dbReference type="InterPro" id="IPR002957">
    <property type="entry name" value="Keratin_I"/>
</dbReference>
<keyword evidence="5" id="KW-0007">Acetylation</keyword>
<feature type="compositionally biased region" description="Low complexity" evidence="12">
    <location>
        <begin position="31"/>
        <end position="42"/>
    </location>
</feature>
<proteinExistence type="inferred from homology"/>
<organism evidence="14 15">
    <name type="scientific">Umbra pygmaea</name>
    <name type="common">Eastern mudminnow</name>
    <dbReference type="NCBI Taxonomy" id="75934"/>
    <lineage>
        <taxon>Eukaryota</taxon>
        <taxon>Metazoa</taxon>
        <taxon>Chordata</taxon>
        <taxon>Craniata</taxon>
        <taxon>Vertebrata</taxon>
        <taxon>Euteleostomi</taxon>
        <taxon>Actinopterygii</taxon>
        <taxon>Neopterygii</taxon>
        <taxon>Teleostei</taxon>
        <taxon>Protacanthopterygii</taxon>
        <taxon>Esociformes</taxon>
        <taxon>Umbridae</taxon>
        <taxon>Umbra</taxon>
    </lineage>
</organism>
<dbReference type="Proteomes" id="UP001557470">
    <property type="component" value="Unassembled WGS sequence"/>
</dbReference>
<dbReference type="PANTHER" id="PTHR45652:SF3">
    <property type="entry name" value="NEUROFILAMENT MEDIUM POLYPEPTIDE"/>
    <property type="match status" value="1"/>
</dbReference>
<dbReference type="FunFam" id="1.20.5.170:FF:000002">
    <property type="entry name" value="Type I keratin KA11"/>
    <property type="match status" value="1"/>
</dbReference>
<dbReference type="EMBL" id="JAGEUA010000009">
    <property type="protein sequence ID" value="KAL0965422.1"/>
    <property type="molecule type" value="Genomic_DNA"/>
</dbReference>
<sequence length="451" mass="52324">MSYHPMDRIGSPFRQSMDSRTSYGRSTVTPSSGFRSQSWSRSNPGSTMTTRSVNFPIARGYSSSVLTSVDSGDFRQTNGDYKRSNEKEQLQGLNDRFAGYIDKVHYLEQQNSQIEEEIQALRQKQVSQSQLGDLYDQELQELRATLEQIHHDKAQIQLDTDHIEGDIQRIRDRFDEEARIRDETEGIIRALKKDMNDSSLVKSELEKKVQSLHDEIAFIRNNHEEEVSDLFAQVQASQVNMERKDFQKADITEALREIRSQLEGYSNQNLQQVEDWFMCRYSKLTDAAEQNKDAIKSARDEIADYRRQLQNKTVELEAVRGTRESLERQLNDIEERHNGDLSSLQETIHQLDNELKGTKWEMARHLREYQDLLNVKMALDIEIAAYRKLLEGEETHFSTFPYRHTVSPMKLSLGCPDSTAAHGILHSAVRMLTQHLLCWPEAELPHYLRKP</sequence>
<comment type="caution">
    <text evidence="14">The sequence shown here is derived from an EMBL/GenBank/DDBJ whole genome shotgun (WGS) entry which is preliminary data.</text>
</comment>
<dbReference type="InterPro" id="IPR050405">
    <property type="entry name" value="Intermediate_filament"/>
</dbReference>
<keyword evidence="6 11" id="KW-0175">Coiled coil</keyword>
<dbReference type="Gene3D" id="1.20.5.1160">
    <property type="entry name" value="Vasodilator-stimulated phosphoprotein"/>
    <property type="match status" value="1"/>
</dbReference>
<protein>
    <recommendedName>
        <fullName evidence="13">IF rod domain-containing protein</fullName>
    </recommendedName>
</protein>
<evidence type="ECO:0000256" key="7">
    <source>
        <dbReference type="ARBA" id="ARBA00023212"/>
    </source>
</evidence>
<evidence type="ECO:0000313" key="15">
    <source>
        <dbReference type="Proteomes" id="UP001557470"/>
    </source>
</evidence>
<evidence type="ECO:0000259" key="13">
    <source>
        <dbReference type="PROSITE" id="PS51842"/>
    </source>
</evidence>
<reference evidence="14 15" key="1">
    <citation type="submission" date="2024-06" db="EMBL/GenBank/DDBJ databases">
        <authorList>
            <person name="Pan Q."/>
            <person name="Wen M."/>
            <person name="Jouanno E."/>
            <person name="Zahm M."/>
            <person name="Klopp C."/>
            <person name="Cabau C."/>
            <person name="Louis A."/>
            <person name="Berthelot C."/>
            <person name="Parey E."/>
            <person name="Roest Crollius H."/>
            <person name="Montfort J."/>
            <person name="Robinson-Rechavi M."/>
            <person name="Bouchez O."/>
            <person name="Lampietro C."/>
            <person name="Lopez Roques C."/>
            <person name="Donnadieu C."/>
            <person name="Postlethwait J."/>
            <person name="Bobe J."/>
            <person name="Verreycken H."/>
            <person name="Guiguen Y."/>
        </authorList>
    </citation>
    <scope>NUCLEOTIDE SEQUENCE [LARGE SCALE GENOMIC DNA]</scope>
    <source>
        <strain evidence="14">Up_M1</strain>
        <tissue evidence="14">Testis</tissue>
    </source>
</reference>
<evidence type="ECO:0000256" key="11">
    <source>
        <dbReference type="SAM" id="Coils"/>
    </source>
</evidence>
<evidence type="ECO:0000256" key="3">
    <source>
        <dbReference type="ARBA" id="ARBA00022490"/>
    </source>
</evidence>
<feature type="region of interest" description="Disordered" evidence="12">
    <location>
        <begin position="1"/>
        <end position="51"/>
    </location>
</feature>
<keyword evidence="8" id="KW-0966">Cell projection</keyword>
<name>A0ABD0WP44_UMBPY</name>
<dbReference type="PANTHER" id="PTHR45652">
    <property type="entry name" value="GLIAL FIBRILLARY ACIDIC PROTEIN"/>
    <property type="match status" value="1"/>
</dbReference>
<comment type="function">
    <text evidence="9">Neurofilaments usually contain three intermediate filament proteins: NEFL, NEFM, and NEFH which are involved in the maintenance of neuronal caliber. May additionally cooperate with the neuronal intermediate filament proteins PRPH and INA to form neuronal filamentous networks.</text>
</comment>
<feature type="coiled-coil region" evidence="11">
    <location>
        <begin position="188"/>
        <end position="222"/>
    </location>
</feature>
<evidence type="ECO:0000256" key="10">
    <source>
        <dbReference type="RuleBase" id="RU000685"/>
    </source>
</evidence>
<comment type="similarity">
    <text evidence="10">Belongs to the intermediate filament family.</text>
</comment>
<dbReference type="AlphaFoldDB" id="A0ABD0WP44"/>
<evidence type="ECO:0000256" key="4">
    <source>
        <dbReference type="ARBA" id="ARBA00022754"/>
    </source>
</evidence>
<dbReference type="PRINTS" id="PR01248">
    <property type="entry name" value="TYPE1KERATIN"/>
</dbReference>